<dbReference type="GO" id="GO:0016493">
    <property type="term" value="F:C-C chemokine receptor activity"/>
    <property type="evidence" value="ECO:0007669"/>
    <property type="project" value="TreeGrafter"/>
</dbReference>
<dbReference type="PRINTS" id="PR00241">
    <property type="entry name" value="ANGIOTENSINR"/>
</dbReference>
<evidence type="ECO:0000256" key="5">
    <source>
        <dbReference type="ARBA" id="ARBA00023040"/>
    </source>
</evidence>
<evidence type="ECO:0000256" key="4">
    <source>
        <dbReference type="ARBA" id="ARBA00022989"/>
    </source>
</evidence>
<dbReference type="PRINTS" id="PR00237">
    <property type="entry name" value="GPCRRHODOPSN"/>
</dbReference>
<comment type="subcellular location">
    <subcellularLocation>
        <location evidence="1">Cell membrane</location>
        <topology evidence="1">Multi-pass membrane protein</topology>
    </subcellularLocation>
</comment>
<keyword evidence="6 14" id="KW-0472">Membrane</keyword>
<evidence type="ECO:0000256" key="1">
    <source>
        <dbReference type="ARBA" id="ARBA00004651"/>
    </source>
</evidence>
<dbReference type="GO" id="GO:0009897">
    <property type="term" value="C:external side of plasma membrane"/>
    <property type="evidence" value="ECO:0007669"/>
    <property type="project" value="TreeGrafter"/>
</dbReference>
<dbReference type="AlphaFoldDB" id="A0A060Y2Y5"/>
<dbReference type="GO" id="GO:0019722">
    <property type="term" value="P:calcium-mediated signaling"/>
    <property type="evidence" value="ECO:0007669"/>
    <property type="project" value="TreeGrafter"/>
</dbReference>
<feature type="transmembrane region" description="Helical" evidence="14">
    <location>
        <begin position="210"/>
        <end position="232"/>
    </location>
</feature>
<evidence type="ECO:0000256" key="10">
    <source>
        <dbReference type="ARBA" id="ARBA00023224"/>
    </source>
</evidence>
<dbReference type="Proteomes" id="UP000694395">
    <property type="component" value="Chromosome 26"/>
</dbReference>
<organism evidence="16 18">
    <name type="scientific">Oncorhynchus mykiss</name>
    <name type="common">Rainbow trout</name>
    <name type="synonym">Salmo gairdneri</name>
    <dbReference type="NCBI Taxonomy" id="8022"/>
    <lineage>
        <taxon>Eukaryota</taxon>
        <taxon>Metazoa</taxon>
        <taxon>Chordata</taxon>
        <taxon>Craniata</taxon>
        <taxon>Vertebrata</taxon>
        <taxon>Euteleostomi</taxon>
        <taxon>Actinopterygii</taxon>
        <taxon>Neopterygii</taxon>
        <taxon>Teleostei</taxon>
        <taxon>Protacanthopterygii</taxon>
        <taxon>Salmoniformes</taxon>
        <taxon>Salmonidae</taxon>
        <taxon>Salmoninae</taxon>
        <taxon>Oncorhynchus</taxon>
    </lineage>
</organism>
<feature type="domain" description="G-protein coupled receptors family 1 profile" evidence="15">
    <location>
        <begin position="57"/>
        <end position="313"/>
    </location>
</feature>
<keyword evidence="4 14" id="KW-1133">Transmembrane helix</keyword>
<dbReference type="PROSITE" id="PS50262">
    <property type="entry name" value="G_PROTEIN_RECEP_F1_2"/>
    <property type="match status" value="1"/>
</dbReference>
<accession>A0A060Y2Y5</accession>
<evidence type="ECO:0000256" key="3">
    <source>
        <dbReference type="ARBA" id="ARBA00022692"/>
    </source>
</evidence>
<evidence type="ECO:0000256" key="12">
    <source>
        <dbReference type="ARBA" id="ARBA00069218"/>
    </source>
</evidence>
<evidence type="ECO:0000256" key="2">
    <source>
        <dbReference type="ARBA" id="ARBA00022475"/>
    </source>
</evidence>
<keyword evidence="19" id="KW-1185">Reference proteome</keyword>
<keyword evidence="9" id="KW-0325">Glycoprotein</keyword>
<dbReference type="FunFam" id="1.20.1070.10:FF:000216">
    <property type="entry name" value="Relaxin family peptide receptor 3"/>
    <property type="match status" value="1"/>
</dbReference>
<dbReference type="SUPFAM" id="SSF81321">
    <property type="entry name" value="Family A G protein-coupled receptor-like"/>
    <property type="match status" value="1"/>
</dbReference>
<gene>
    <name evidence="17" type="primary">LOC110526759</name>
    <name evidence="16" type="ORF">GSONMT00029021001</name>
</gene>
<dbReference type="STRING" id="8022.A0A060Y2Y5"/>
<dbReference type="PANTHER" id="PTHR10489">
    <property type="entry name" value="CELL ADHESION MOLECULE"/>
    <property type="match status" value="1"/>
</dbReference>
<dbReference type="GeneID" id="110526759"/>
<evidence type="ECO:0000256" key="14">
    <source>
        <dbReference type="SAM" id="Phobius"/>
    </source>
</evidence>
<reference evidence="17" key="4">
    <citation type="submission" date="2025-05" db="UniProtKB">
        <authorList>
            <consortium name="Ensembl"/>
        </authorList>
    </citation>
    <scope>IDENTIFICATION</scope>
</reference>
<dbReference type="Gene3D" id="1.20.1070.10">
    <property type="entry name" value="Rhodopsin 7-helix transmembrane proteins"/>
    <property type="match status" value="1"/>
</dbReference>
<feature type="transmembrane region" description="Helical" evidence="14">
    <location>
        <begin position="252"/>
        <end position="273"/>
    </location>
</feature>
<dbReference type="GO" id="GO:0060326">
    <property type="term" value="P:cell chemotaxis"/>
    <property type="evidence" value="ECO:0007669"/>
    <property type="project" value="TreeGrafter"/>
</dbReference>
<keyword evidence="2" id="KW-1003">Cell membrane</keyword>
<evidence type="ECO:0000256" key="7">
    <source>
        <dbReference type="ARBA" id="ARBA00023157"/>
    </source>
</evidence>
<feature type="transmembrane region" description="Helical" evidence="14">
    <location>
        <begin position="41"/>
        <end position="64"/>
    </location>
</feature>
<keyword evidence="7" id="KW-1015">Disulfide bond</keyword>
<comment type="function">
    <text evidence="11">Receptor for RNL3/relaxin-3. Binding of the ligand inhibit cAMP accumulation.</text>
</comment>
<dbReference type="Ensembl" id="ENSOMYT00000126285.1">
    <property type="protein sequence ID" value="ENSOMYP00000136288.1"/>
    <property type="gene ID" value="ENSOMYG00000055383.1"/>
</dbReference>
<evidence type="ECO:0000313" key="19">
    <source>
        <dbReference type="Proteomes" id="UP000694395"/>
    </source>
</evidence>
<dbReference type="RefSeq" id="XP_021463619.1">
    <property type="nucleotide sequence ID" value="XM_021607944.2"/>
</dbReference>
<sequence length="402" mass="45418">MGELLNHSGILALNRTLMDDDKFGSLEDIDVTADGTPILRIIISVVYSIVCAVGLIGNLLVFFLMRLKQGRKKSSINFFIINLAVTDFQFVLTLPFWAVDTALDFSWPFGDAMCKIILSVTVMNMYASVFFLTAMSVTRYWSVASALKNRSRQRSCSVKLVCAVLWVSATIATAPTTIFSSVTVVAGEKLCLIRFPEGHDWLALYHLQKIIIAFVIPMLIVSVCYLMLLRFIRLRSMNNNHPKRRSRVTKSVTIVVLSFFLCWMPNHAITFWGVLVKFNAVNWDKSYYLVHTYVFPVTVCLAHANSCLNPVLYCLMRREFRKMLKDLFWRISSPAISKACTIRTFTGTCNTRVTHDDNQGVIPLNVLDTTQCRLSFIDRPDLPAIPGLPGMAPEDSQCIHQT</sequence>
<dbReference type="InterPro" id="IPR050119">
    <property type="entry name" value="CCR1-9-like"/>
</dbReference>
<dbReference type="Ensembl" id="ENSOMYT00000003288.2">
    <property type="protein sequence ID" value="ENSOMYP00000002944.1"/>
    <property type="gene ID" value="ENSOMYG00000001580.2"/>
</dbReference>
<reference evidence="16" key="1">
    <citation type="journal article" date="2014" name="Nat. Commun.">
        <title>The rainbow trout genome provides novel insights into evolution after whole-genome duplication in vertebrates.</title>
        <authorList>
            <person name="Berthelot C."/>
            <person name="Brunet F."/>
            <person name="Chalopin D."/>
            <person name="Juanchich A."/>
            <person name="Bernard M."/>
            <person name="Noel B."/>
            <person name="Bento P."/>
            <person name="Da Silva C."/>
            <person name="Labadie K."/>
            <person name="Alberti A."/>
            <person name="Aury J.M."/>
            <person name="Louis A."/>
            <person name="Dehais P."/>
            <person name="Bardou P."/>
            <person name="Montfort J."/>
            <person name="Klopp C."/>
            <person name="Cabau C."/>
            <person name="Gaspin C."/>
            <person name="Thorgaard G.H."/>
            <person name="Boussaha M."/>
            <person name="Quillet E."/>
            <person name="Guyomard R."/>
            <person name="Galiana D."/>
            <person name="Bobe J."/>
            <person name="Volff J.N."/>
            <person name="Genet C."/>
            <person name="Wincker P."/>
            <person name="Jaillon O."/>
            <person name="Roest Crollius H."/>
            <person name="Guiguen Y."/>
        </authorList>
    </citation>
    <scope>NUCLEOTIDE SEQUENCE [LARGE SCALE GENOMIC DNA]</scope>
</reference>
<dbReference type="Pfam" id="PF00001">
    <property type="entry name" value="7tm_1"/>
    <property type="match status" value="1"/>
</dbReference>
<dbReference type="GO" id="GO:0019957">
    <property type="term" value="F:C-C chemokine binding"/>
    <property type="evidence" value="ECO:0007669"/>
    <property type="project" value="TreeGrafter"/>
</dbReference>
<protein>
    <recommendedName>
        <fullName evidence="12">Relaxin-3 receptor 1</fullName>
    </recommendedName>
    <alternativeName>
        <fullName evidence="13">Relaxin family peptide receptor 3</fullName>
    </alternativeName>
</protein>
<dbReference type="Proteomes" id="UP000193380">
    <property type="component" value="Unassembled WGS sequence"/>
</dbReference>
<keyword evidence="10" id="KW-0807">Transducer</keyword>
<dbReference type="GO" id="GO:0006955">
    <property type="term" value="P:immune response"/>
    <property type="evidence" value="ECO:0007669"/>
    <property type="project" value="TreeGrafter"/>
</dbReference>
<evidence type="ECO:0000313" key="16">
    <source>
        <dbReference type="EMBL" id="CDQ85882.1"/>
    </source>
</evidence>
<dbReference type="GO" id="GO:0007204">
    <property type="term" value="P:positive regulation of cytosolic calcium ion concentration"/>
    <property type="evidence" value="ECO:0007669"/>
    <property type="project" value="TreeGrafter"/>
</dbReference>
<dbReference type="InterPro" id="IPR000276">
    <property type="entry name" value="GPCR_Rhodpsn"/>
</dbReference>
<dbReference type="PaxDb" id="8022-A0A060Y2Y5"/>
<feature type="transmembrane region" description="Helical" evidence="14">
    <location>
        <begin position="76"/>
        <end position="96"/>
    </location>
</feature>
<evidence type="ECO:0000313" key="17">
    <source>
        <dbReference type="Ensembl" id="ENSOMYP00000002944.1"/>
    </source>
</evidence>
<dbReference type="OrthoDB" id="9936726at2759"/>
<evidence type="ECO:0000256" key="6">
    <source>
        <dbReference type="ARBA" id="ARBA00023136"/>
    </source>
</evidence>
<dbReference type="EMBL" id="FR907002">
    <property type="protein sequence ID" value="CDQ85882.1"/>
    <property type="molecule type" value="Genomic_DNA"/>
</dbReference>
<dbReference type="Proteomes" id="UP000694395">
    <property type="component" value="Chromosome 6"/>
</dbReference>
<evidence type="ECO:0000256" key="13">
    <source>
        <dbReference type="ARBA" id="ARBA00080273"/>
    </source>
</evidence>
<evidence type="ECO:0000256" key="11">
    <source>
        <dbReference type="ARBA" id="ARBA00057416"/>
    </source>
</evidence>
<dbReference type="PANTHER" id="PTHR10489:SF935">
    <property type="entry name" value="RELAXIN FAMILY PEPTIDE RECEPTOR 3.3A1-RELATED"/>
    <property type="match status" value="1"/>
</dbReference>
<feature type="transmembrane region" description="Helical" evidence="14">
    <location>
        <begin position="158"/>
        <end position="179"/>
    </location>
</feature>
<dbReference type="InterPro" id="IPR000248">
    <property type="entry name" value="ATII_rcpt"/>
</dbReference>
<reference evidence="16" key="2">
    <citation type="submission" date="2014-03" db="EMBL/GenBank/DDBJ databases">
        <authorList>
            <person name="Genoscope - CEA"/>
        </authorList>
    </citation>
    <scope>NUCLEOTIDE SEQUENCE</scope>
</reference>
<evidence type="ECO:0000256" key="8">
    <source>
        <dbReference type="ARBA" id="ARBA00023170"/>
    </source>
</evidence>
<feature type="transmembrane region" description="Helical" evidence="14">
    <location>
        <begin position="116"/>
        <end position="137"/>
    </location>
</feature>
<feature type="transmembrane region" description="Helical" evidence="14">
    <location>
        <begin position="293"/>
        <end position="315"/>
    </location>
</feature>
<dbReference type="GeneTree" id="ENSGT01030000234518"/>
<reference evidence="17 19" key="3">
    <citation type="submission" date="2020-07" db="EMBL/GenBank/DDBJ databases">
        <title>A long reads based de novo assembly of the rainbow trout Arlee double haploid line genome.</title>
        <authorList>
            <person name="Gao G."/>
            <person name="Palti Y."/>
        </authorList>
    </citation>
    <scope>NUCLEOTIDE SEQUENCE [LARGE SCALE GENOMIC DNA]</scope>
</reference>
<evidence type="ECO:0000259" key="15">
    <source>
        <dbReference type="PROSITE" id="PS50262"/>
    </source>
</evidence>
<evidence type="ECO:0000313" key="18">
    <source>
        <dbReference type="Proteomes" id="UP000193380"/>
    </source>
</evidence>
<dbReference type="InterPro" id="IPR017452">
    <property type="entry name" value="GPCR_Rhodpsn_7TM"/>
</dbReference>
<keyword evidence="8" id="KW-0675">Receptor</keyword>
<name>A0A060Y2Y5_ONCMY</name>
<proteinExistence type="predicted"/>
<keyword evidence="5" id="KW-0297">G-protein coupled receptor</keyword>
<keyword evidence="3 14" id="KW-0812">Transmembrane</keyword>
<dbReference type="KEGG" id="omy:110526759"/>
<evidence type="ECO:0000256" key="9">
    <source>
        <dbReference type="ARBA" id="ARBA00023180"/>
    </source>
</evidence>